<keyword evidence="1" id="KW-0732">Signal</keyword>
<feature type="signal peptide" evidence="1">
    <location>
        <begin position="1"/>
        <end position="23"/>
    </location>
</feature>
<dbReference type="Proteomes" id="UP000217153">
    <property type="component" value="Chromosome"/>
</dbReference>
<evidence type="ECO:0000256" key="1">
    <source>
        <dbReference type="SAM" id="SignalP"/>
    </source>
</evidence>
<dbReference type="OrthoDB" id="9834565at2"/>
<sequence>MLKIKKLMIISLLPLLLTSCARAQGALAPNGVESESAGYAPIEEGNEQYLPDVLPASLEPIINYVDGLNLALTGEFLYLRSTAIESCGCLAIANRLESLFKSASLIGGKYQLKSIKLQKDGTNQKSFLVVVDRSDIRKIDKVNHQSILWSASTIKNTFIVKRVDGVWLLSDTK</sequence>
<gene>
    <name evidence="2" type="ORF">B1s21122_02370</name>
</gene>
<dbReference type="RefSeq" id="WP_095680502.1">
    <property type="nucleotide sequence ID" value="NZ_CP016768.2"/>
</dbReference>
<name>A0A249JXE1_9ACTN</name>
<accession>A0A249JXE1</accession>
<dbReference type="KEGG" id="abam:B1s21122_02370"/>
<evidence type="ECO:0008006" key="4">
    <source>
        <dbReference type="Google" id="ProtNLM"/>
    </source>
</evidence>
<feature type="chain" id="PRO_5012625643" description="Lipoprotein" evidence="1">
    <location>
        <begin position="24"/>
        <end position="173"/>
    </location>
</feature>
<keyword evidence="3" id="KW-1185">Reference proteome</keyword>
<reference evidence="3" key="1">
    <citation type="submission" date="2016-10" db="EMBL/GenBank/DDBJ databases">
        <title>High microdiversification within the ubiquitous acI lineage of Actinobacteria.</title>
        <authorList>
            <person name="Neuenschwander S.M."/>
            <person name="Salcher M."/>
            <person name="Ghai R."/>
            <person name="Pernthaler J."/>
        </authorList>
    </citation>
    <scope>NUCLEOTIDE SEQUENCE [LARGE SCALE GENOMIC DNA]</scope>
</reference>
<evidence type="ECO:0000313" key="2">
    <source>
        <dbReference type="EMBL" id="ASY09197.1"/>
    </source>
</evidence>
<dbReference type="PROSITE" id="PS51257">
    <property type="entry name" value="PROKAR_LIPOPROTEIN"/>
    <property type="match status" value="1"/>
</dbReference>
<organism evidence="2 3">
    <name type="scientific">Candidatus Nanopelagicus limnae</name>
    <dbReference type="NCBI Taxonomy" id="1884634"/>
    <lineage>
        <taxon>Bacteria</taxon>
        <taxon>Bacillati</taxon>
        <taxon>Actinomycetota</taxon>
        <taxon>Actinomycetes</taxon>
        <taxon>Candidatus Nanopelagicales</taxon>
        <taxon>Candidatus Nanopelagicaceae</taxon>
        <taxon>Candidatus Nanopelagicus</taxon>
    </lineage>
</organism>
<proteinExistence type="predicted"/>
<protein>
    <recommendedName>
        <fullName evidence="4">Lipoprotein</fullName>
    </recommendedName>
</protein>
<dbReference type="EMBL" id="CP016768">
    <property type="protein sequence ID" value="ASY09197.1"/>
    <property type="molecule type" value="Genomic_DNA"/>
</dbReference>
<dbReference type="AlphaFoldDB" id="A0A249JXE1"/>
<evidence type="ECO:0000313" key="3">
    <source>
        <dbReference type="Proteomes" id="UP000217153"/>
    </source>
</evidence>